<dbReference type="EMBL" id="CP063362">
    <property type="protein sequence ID" value="QRG04902.1"/>
    <property type="molecule type" value="Genomic_DNA"/>
</dbReference>
<protein>
    <submittedName>
        <fullName evidence="5">PAS domain-containing protein</fullName>
    </submittedName>
</protein>
<organism evidence="5 6">
    <name type="scientific">Xanthobacter dioxanivorans</name>
    <dbReference type="NCBI Taxonomy" id="2528964"/>
    <lineage>
        <taxon>Bacteria</taxon>
        <taxon>Pseudomonadati</taxon>
        <taxon>Pseudomonadota</taxon>
        <taxon>Alphaproteobacteria</taxon>
        <taxon>Hyphomicrobiales</taxon>
        <taxon>Xanthobacteraceae</taxon>
        <taxon>Xanthobacter</taxon>
    </lineage>
</organism>
<dbReference type="PANTHER" id="PTHR44688:SF16">
    <property type="entry name" value="DNA-BINDING TRANSCRIPTIONAL ACTIVATOR DEVR_DOSR"/>
    <property type="match status" value="1"/>
</dbReference>
<dbReference type="PRINTS" id="PR00038">
    <property type="entry name" value="HTHLUXR"/>
</dbReference>
<evidence type="ECO:0000313" key="5">
    <source>
        <dbReference type="EMBL" id="QRG04902.1"/>
    </source>
</evidence>
<dbReference type="KEGG" id="xdi:EZH22_17330"/>
<accession>A0A974PJR7</accession>
<name>A0A974PJR7_9HYPH</name>
<dbReference type="PROSITE" id="PS00622">
    <property type="entry name" value="HTH_LUXR_1"/>
    <property type="match status" value="1"/>
</dbReference>
<keyword evidence="1" id="KW-0805">Transcription regulation</keyword>
<proteinExistence type="predicted"/>
<evidence type="ECO:0000259" key="4">
    <source>
        <dbReference type="PROSITE" id="PS50043"/>
    </source>
</evidence>
<keyword evidence="3" id="KW-0804">Transcription</keyword>
<dbReference type="InterPro" id="IPR000014">
    <property type="entry name" value="PAS"/>
</dbReference>
<dbReference type="InterPro" id="IPR016032">
    <property type="entry name" value="Sig_transdc_resp-reg_C-effctor"/>
</dbReference>
<dbReference type="InterPro" id="IPR035965">
    <property type="entry name" value="PAS-like_dom_sf"/>
</dbReference>
<dbReference type="GO" id="GO:0003677">
    <property type="term" value="F:DNA binding"/>
    <property type="evidence" value="ECO:0007669"/>
    <property type="project" value="UniProtKB-KW"/>
</dbReference>
<gene>
    <name evidence="5" type="ORF">EZH22_17330</name>
</gene>
<reference evidence="5 6" key="1">
    <citation type="submission" date="2020-10" db="EMBL/GenBank/DDBJ databases">
        <title>Degradation of 1,4-Dioxane by Xanthobacter sp. YN2, via a Novel Group-2 Soluble Di-Iron Monooxygenase.</title>
        <authorList>
            <person name="Ma F."/>
            <person name="Wang Y."/>
            <person name="Yang J."/>
            <person name="Guo H."/>
            <person name="Su D."/>
            <person name="Yu L."/>
        </authorList>
    </citation>
    <scope>NUCLEOTIDE SEQUENCE [LARGE SCALE GENOMIC DNA]</scope>
    <source>
        <strain evidence="5 6">YN2</strain>
    </source>
</reference>
<dbReference type="InterPro" id="IPR000792">
    <property type="entry name" value="Tscrpt_reg_LuxR_C"/>
</dbReference>
<dbReference type="AlphaFoldDB" id="A0A974PJR7"/>
<dbReference type="PROSITE" id="PS50043">
    <property type="entry name" value="HTH_LUXR_2"/>
    <property type="match status" value="1"/>
</dbReference>
<dbReference type="Gene3D" id="3.30.450.20">
    <property type="entry name" value="PAS domain"/>
    <property type="match status" value="1"/>
</dbReference>
<dbReference type="CDD" id="cd00130">
    <property type="entry name" value="PAS"/>
    <property type="match status" value="1"/>
</dbReference>
<dbReference type="Pfam" id="PF13426">
    <property type="entry name" value="PAS_9"/>
    <property type="match status" value="1"/>
</dbReference>
<evidence type="ECO:0000313" key="6">
    <source>
        <dbReference type="Proteomes" id="UP000596427"/>
    </source>
</evidence>
<dbReference type="PANTHER" id="PTHR44688">
    <property type="entry name" value="DNA-BINDING TRANSCRIPTIONAL ACTIVATOR DEVR_DOSR"/>
    <property type="match status" value="1"/>
</dbReference>
<evidence type="ECO:0000256" key="2">
    <source>
        <dbReference type="ARBA" id="ARBA00023125"/>
    </source>
</evidence>
<dbReference type="SMART" id="SM00421">
    <property type="entry name" value="HTH_LUXR"/>
    <property type="match status" value="1"/>
</dbReference>
<keyword evidence="2" id="KW-0238">DNA-binding</keyword>
<dbReference type="Gene3D" id="1.10.10.10">
    <property type="entry name" value="Winged helix-like DNA-binding domain superfamily/Winged helix DNA-binding domain"/>
    <property type="match status" value="1"/>
</dbReference>
<dbReference type="InterPro" id="IPR036388">
    <property type="entry name" value="WH-like_DNA-bd_sf"/>
</dbReference>
<dbReference type="GO" id="GO:0006355">
    <property type="term" value="P:regulation of DNA-templated transcription"/>
    <property type="evidence" value="ECO:0007669"/>
    <property type="project" value="InterPro"/>
</dbReference>
<evidence type="ECO:0000256" key="3">
    <source>
        <dbReference type="ARBA" id="ARBA00023163"/>
    </source>
</evidence>
<feature type="domain" description="HTH luxR-type" evidence="4">
    <location>
        <begin position="119"/>
        <end position="184"/>
    </location>
</feature>
<dbReference type="SUPFAM" id="SSF55785">
    <property type="entry name" value="PYP-like sensor domain (PAS domain)"/>
    <property type="match status" value="1"/>
</dbReference>
<evidence type="ECO:0000256" key="1">
    <source>
        <dbReference type="ARBA" id="ARBA00023015"/>
    </source>
</evidence>
<dbReference type="Proteomes" id="UP000596427">
    <property type="component" value="Chromosome"/>
</dbReference>
<dbReference type="Pfam" id="PF00196">
    <property type="entry name" value="GerE"/>
    <property type="match status" value="1"/>
</dbReference>
<sequence>MSFEGGELVLGFRMAPVALALSKHRIIHACNDAFATLFRREVEMLTGRSLAQIYPCVDDFAAVVDRWMAPLRERGLFADERFMKRSDGEIFWCRVAGQTLTPADPLALAVWSFTELPTPVHLDGALSRRERDVACHVARGRTSKEIAKLLGLSPRTVEGHRLRLMRKLQVRNAAELNALVEARLV</sequence>
<keyword evidence="6" id="KW-1185">Reference proteome</keyword>
<dbReference type="SUPFAM" id="SSF46894">
    <property type="entry name" value="C-terminal effector domain of the bipartite response regulators"/>
    <property type="match status" value="1"/>
</dbReference>
<dbReference type="RefSeq" id="WP_203191777.1">
    <property type="nucleotide sequence ID" value="NZ_CP063362.1"/>
</dbReference>
<dbReference type="CDD" id="cd06170">
    <property type="entry name" value="LuxR_C_like"/>
    <property type="match status" value="1"/>
</dbReference>